<comment type="caution">
    <text evidence="4">The sequence shown here is derived from an EMBL/GenBank/DDBJ whole genome shotgun (WGS) entry which is preliminary data.</text>
</comment>
<dbReference type="InterPro" id="IPR002110">
    <property type="entry name" value="Ankyrin_rpt"/>
</dbReference>
<protein>
    <submittedName>
        <fullName evidence="4">Ankyrin repeat-containing domain protein</fullName>
    </submittedName>
</protein>
<reference evidence="4 5" key="1">
    <citation type="journal article" date="2021" name="Nat. Commun.">
        <title>Genetic determinants of endophytism in the Arabidopsis root mycobiome.</title>
        <authorList>
            <person name="Mesny F."/>
            <person name="Miyauchi S."/>
            <person name="Thiergart T."/>
            <person name="Pickel B."/>
            <person name="Atanasova L."/>
            <person name="Karlsson M."/>
            <person name="Huettel B."/>
            <person name="Barry K.W."/>
            <person name="Haridas S."/>
            <person name="Chen C."/>
            <person name="Bauer D."/>
            <person name="Andreopoulos W."/>
            <person name="Pangilinan J."/>
            <person name="LaButti K."/>
            <person name="Riley R."/>
            <person name="Lipzen A."/>
            <person name="Clum A."/>
            <person name="Drula E."/>
            <person name="Henrissat B."/>
            <person name="Kohler A."/>
            <person name="Grigoriev I.V."/>
            <person name="Martin F.M."/>
            <person name="Hacquard S."/>
        </authorList>
    </citation>
    <scope>NUCLEOTIDE SEQUENCE [LARGE SCALE GENOMIC DNA]</scope>
    <source>
        <strain evidence="4 5">MPI-CAGE-CH-0241</strain>
    </source>
</reference>
<dbReference type="PROSITE" id="PS50297">
    <property type="entry name" value="ANK_REP_REGION"/>
    <property type="match status" value="1"/>
</dbReference>
<dbReference type="PANTHER" id="PTHR24198:SF165">
    <property type="entry name" value="ANKYRIN REPEAT-CONTAINING PROTEIN-RELATED"/>
    <property type="match status" value="1"/>
</dbReference>
<dbReference type="SUPFAM" id="SSF48403">
    <property type="entry name" value="Ankyrin repeat"/>
    <property type="match status" value="1"/>
</dbReference>
<dbReference type="Gene3D" id="1.25.40.20">
    <property type="entry name" value="Ankyrin repeat-containing domain"/>
    <property type="match status" value="1"/>
</dbReference>
<gene>
    <name evidence="4" type="ORF">B0T10DRAFT_462806</name>
</gene>
<evidence type="ECO:0000313" key="4">
    <source>
        <dbReference type="EMBL" id="KAH6884479.1"/>
    </source>
</evidence>
<organism evidence="4 5">
    <name type="scientific">Thelonectria olida</name>
    <dbReference type="NCBI Taxonomy" id="1576542"/>
    <lineage>
        <taxon>Eukaryota</taxon>
        <taxon>Fungi</taxon>
        <taxon>Dikarya</taxon>
        <taxon>Ascomycota</taxon>
        <taxon>Pezizomycotina</taxon>
        <taxon>Sordariomycetes</taxon>
        <taxon>Hypocreomycetidae</taxon>
        <taxon>Hypocreales</taxon>
        <taxon>Nectriaceae</taxon>
        <taxon>Thelonectria</taxon>
    </lineage>
</organism>
<dbReference type="SMART" id="SM00248">
    <property type="entry name" value="ANK"/>
    <property type="match status" value="2"/>
</dbReference>
<dbReference type="EMBL" id="JAGPYM010000020">
    <property type="protein sequence ID" value="KAH6884479.1"/>
    <property type="molecule type" value="Genomic_DNA"/>
</dbReference>
<evidence type="ECO:0000256" key="2">
    <source>
        <dbReference type="ARBA" id="ARBA00023043"/>
    </source>
</evidence>
<evidence type="ECO:0000256" key="3">
    <source>
        <dbReference type="PROSITE-ProRule" id="PRU00023"/>
    </source>
</evidence>
<dbReference type="Proteomes" id="UP000777438">
    <property type="component" value="Unassembled WGS sequence"/>
</dbReference>
<keyword evidence="2 3" id="KW-0040">ANK repeat</keyword>
<sequence>MEDRLAKFCKKRPKLDHITQSSIRLALRDAAAGQRTYLWLPLMFDTLERTYVLTPDKWVSTHFFPCFVDPWYSLMHYAAQAGSDLCLQYLLERGCSPNSTDRKGRTPLHVVFQEGHPTTVKLLLDHGASPNIEDKENITPLYSIGDTFQRKMDPAH</sequence>
<keyword evidence="1" id="KW-0677">Repeat</keyword>
<dbReference type="PANTHER" id="PTHR24198">
    <property type="entry name" value="ANKYRIN REPEAT AND PROTEIN KINASE DOMAIN-CONTAINING PROTEIN"/>
    <property type="match status" value="1"/>
</dbReference>
<dbReference type="PROSITE" id="PS50088">
    <property type="entry name" value="ANK_REPEAT"/>
    <property type="match status" value="2"/>
</dbReference>
<dbReference type="AlphaFoldDB" id="A0A9P8VXP5"/>
<keyword evidence="5" id="KW-1185">Reference proteome</keyword>
<feature type="repeat" description="ANK" evidence="3">
    <location>
        <begin position="70"/>
        <end position="102"/>
    </location>
</feature>
<evidence type="ECO:0000313" key="5">
    <source>
        <dbReference type="Proteomes" id="UP000777438"/>
    </source>
</evidence>
<dbReference type="InterPro" id="IPR036770">
    <property type="entry name" value="Ankyrin_rpt-contain_sf"/>
</dbReference>
<name>A0A9P8VXP5_9HYPO</name>
<dbReference type="OrthoDB" id="195446at2759"/>
<accession>A0A9P8VXP5</accession>
<evidence type="ECO:0000256" key="1">
    <source>
        <dbReference type="ARBA" id="ARBA00022737"/>
    </source>
</evidence>
<feature type="repeat" description="ANK" evidence="3">
    <location>
        <begin position="103"/>
        <end position="135"/>
    </location>
</feature>
<dbReference type="Pfam" id="PF12796">
    <property type="entry name" value="Ank_2"/>
    <property type="match status" value="1"/>
</dbReference>
<proteinExistence type="predicted"/>